<accession>A0ABS3Z4W8</accession>
<comment type="catalytic activity">
    <reaction evidence="1">
        <text>Hydrolysis of terminal, non-reducing beta-D-glucosyl residues with release of beta-D-glucose.</text>
        <dbReference type="EC" id="3.2.1.21"/>
    </reaction>
</comment>
<dbReference type="Pfam" id="PF14310">
    <property type="entry name" value="Fn3-like"/>
    <property type="match status" value="1"/>
</dbReference>
<dbReference type="Pfam" id="PF01915">
    <property type="entry name" value="Glyco_hydro_3_C"/>
    <property type="match status" value="1"/>
</dbReference>
<comment type="caution">
    <text evidence="10">The sequence shown here is derived from an EMBL/GenBank/DDBJ whole genome shotgun (WGS) entry which is preliminary data.</text>
</comment>
<feature type="signal peptide" evidence="8">
    <location>
        <begin position="1"/>
        <end position="19"/>
    </location>
</feature>
<dbReference type="PRINTS" id="PR00133">
    <property type="entry name" value="GLHYDRLASE3"/>
</dbReference>
<dbReference type="RefSeq" id="WP_209144532.1">
    <property type="nucleotide sequence ID" value="NZ_JAGHKO010000024.1"/>
</dbReference>
<dbReference type="InterPro" id="IPR036962">
    <property type="entry name" value="Glyco_hydro_3_N_sf"/>
</dbReference>
<comment type="similarity">
    <text evidence="2 7">Belongs to the glycosyl hydrolase 3 family.</text>
</comment>
<evidence type="ECO:0000256" key="8">
    <source>
        <dbReference type="SAM" id="SignalP"/>
    </source>
</evidence>
<evidence type="ECO:0000256" key="5">
    <source>
        <dbReference type="ARBA" id="ARBA00022801"/>
    </source>
</evidence>
<sequence length="792" mass="87426">MKFATLICSFFCCLHLTFAQQPAYKDAKQPIAKRVTDLLSRMTLDEKVAQLQTMHAGRPKLDDKLFNNTPKLDSLFKNGMGMMNPAFDETMEVTIAARNRLQDYMVHKTRLGIPIIFIDEAHHGLVQREVDVFPHGIGLACSWDPALLEKIYTHAAKQARVRGTSLVLAPVVDVCRDPRWGRTGETLGEDPYLCGMLGSAIVRGFQGSTNGTIAVDHVAATLKHFSGHGQSEGGDNQAPANYSLRVIREAHMEPFRLCIKNANPAGIMASYNEIDGIPSHANKWLLKEVLRKEWNYNGVVVSDWFGIDQLWNKHFIATDQKNAALKAFNAGVTTDLPYGVNYRYLGALVKENKISTKALDSEVAKILELKFRLGLFDEQQPIDLEKARQNAGGTEGHALALKIAEESMVLLKNANNLLPLKKDQYKKIAVIGPMAATNYLGDYSGLPSKNISLLEGLKNKVQGTAEILYAKGCRITTNGDTISQNNYQYIDTIIFPSAAENAQLIDEAVKTAQQADVVVLAIGENEQLSRETWGPNHFGDMPDLRLQGQQEDLVKAIVATGKPVVVYLSHGRPLAIPSIAQQVTAIVDGWFMGEEAGNAFANILFGDVSPSGKLTITYPRSTGQVPVYYNHKPSAQYFDYVTEEKSPLFPFGYGLSYTTFNYSKPRVILANASPKKTGGTSMEPSDKVYGTVEVDVTNAGNIKADEIVQLYIHQKVSSVTRPVKELKDFVRITLDPGQTKKVSFTIDASKLAFWNADMQYVVEDGIFECLVGRSSADIQKVELKVGHDLLSK</sequence>
<dbReference type="Gene3D" id="2.60.40.10">
    <property type="entry name" value="Immunoglobulins"/>
    <property type="match status" value="1"/>
</dbReference>
<dbReference type="EMBL" id="JAGHKO010000024">
    <property type="protein sequence ID" value="MBO9205194.1"/>
    <property type="molecule type" value="Genomic_DNA"/>
</dbReference>
<dbReference type="Gene3D" id="3.20.20.300">
    <property type="entry name" value="Glycoside hydrolase, family 3, N-terminal domain"/>
    <property type="match status" value="1"/>
</dbReference>
<evidence type="ECO:0000259" key="9">
    <source>
        <dbReference type="SMART" id="SM01217"/>
    </source>
</evidence>
<evidence type="ECO:0000313" key="11">
    <source>
        <dbReference type="Proteomes" id="UP000677244"/>
    </source>
</evidence>
<dbReference type="Gene3D" id="3.40.50.1700">
    <property type="entry name" value="Glycoside hydrolase family 3 C-terminal domain"/>
    <property type="match status" value="1"/>
</dbReference>
<dbReference type="SUPFAM" id="SSF52279">
    <property type="entry name" value="Beta-D-glucan exohydrolase, C-terminal domain"/>
    <property type="match status" value="1"/>
</dbReference>
<evidence type="ECO:0000256" key="3">
    <source>
        <dbReference type="ARBA" id="ARBA00012744"/>
    </source>
</evidence>
<dbReference type="InterPro" id="IPR051915">
    <property type="entry name" value="Cellulose_Degrad_GH3"/>
</dbReference>
<reference evidence="10 11" key="1">
    <citation type="submission" date="2021-03" db="EMBL/GenBank/DDBJ databases">
        <title>Assistant Professor.</title>
        <authorList>
            <person name="Huq M.A."/>
        </authorList>
    </citation>
    <scope>NUCLEOTIDE SEQUENCE [LARGE SCALE GENOMIC DNA]</scope>
    <source>
        <strain evidence="10 11">MAH-29</strain>
    </source>
</reference>
<name>A0ABS3Z4W8_9BACT</name>
<evidence type="ECO:0000256" key="6">
    <source>
        <dbReference type="ARBA" id="ARBA00023295"/>
    </source>
</evidence>
<dbReference type="PROSITE" id="PS00775">
    <property type="entry name" value="GLYCOSYL_HYDROL_F3"/>
    <property type="match status" value="1"/>
</dbReference>
<dbReference type="InterPro" id="IPR001764">
    <property type="entry name" value="Glyco_hydro_3_N"/>
</dbReference>
<dbReference type="SMART" id="SM01217">
    <property type="entry name" value="Fn3_like"/>
    <property type="match status" value="1"/>
</dbReference>
<dbReference type="Pfam" id="PF00933">
    <property type="entry name" value="Glyco_hydro_3"/>
    <property type="match status" value="1"/>
</dbReference>
<proteinExistence type="inferred from homology"/>
<feature type="chain" id="PRO_5047172407" description="beta-glucosidase" evidence="8">
    <location>
        <begin position="20"/>
        <end position="792"/>
    </location>
</feature>
<dbReference type="InterPro" id="IPR026891">
    <property type="entry name" value="Fn3-like"/>
</dbReference>
<evidence type="ECO:0000256" key="7">
    <source>
        <dbReference type="RuleBase" id="RU361161"/>
    </source>
</evidence>
<keyword evidence="6 7" id="KW-0326">Glycosidase</keyword>
<dbReference type="EC" id="3.2.1.21" evidence="3"/>
<dbReference type="PANTHER" id="PTHR30620:SF16">
    <property type="entry name" value="LYSOSOMAL BETA GLUCOSIDASE"/>
    <property type="match status" value="1"/>
</dbReference>
<gene>
    <name evidence="10" type="ORF">J7I42_33210</name>
</gene>
<dbReference type="PANTHER" id="PTHR30620">
    <property type="entry name" value="PERIPLASMIC BETA-GLUCOSIDASE-RELATED"/>
    <property type="match status" value="1"/>
</dbReference>
<protein>
    <recommendedName>
        <fullName evidence="3">beta-glucosidase</fullName>
        <ecNumber evidence="3">3.2.1.21</ecNumber>
    </recommendedName>
</protein>
<dbReference type="InterPro" id="IPR002772">
    <property type="entry name" value="Glyco_hydro_3_C"/>
</dbReference>
<keyword evidence="5 7" id="KW-0378">Hydrolase</keyword>
<dbReference type="GO" id="GO:0016787">
    <property type="term" value="F:hydrolase activity"/>
    <property type="evidence" value="ECO:0007669"/>
    <property type="project" value="UniProtKB-KW"/>
</dbReference>
<keyword evidence="4 8" id="KW-0732">Signal</keyword>
<evidence type="ECO:0000256" key="2">
    <source>
        <dbReference type="ARBA" id="ARBA00005336"/>
    </source>
</evidence>
<dbReference type="Proteomes" id="UP000677244">
    <property type="component" value="Unassembled WGS sequence"/>
</dbReference>
<evidence type="ECO:0000256" key="1">
    <source>
        <dbReference type="ARBA" id="ARBA00000448"/>
    </source>
</evidence>
<dbReference type="InterPro" id="IPR019800">
    <property type="entry name" value="Glyco_hydro_3_AS"/>
</dbReference>
<dbReference type="InterPro" id="IPR017853">
    <property type="entry name" value="GH"/>
</dbReference>
<feature type="domain" description="Fibronectin type III-like" evidence="9">
    <location>
        <begin position="706"/>
        <end position="775"/>
    </location>
</feature>
<dbReference type="SUPFAM" id="SSF51445">
    <property type="entry name" value="(Trans)glycosidases"/>
    <property type="match status" value="1"/>
</dbReference>
<dbReference type="InterPro" id="IPR013783">
    <property type="entry name" value="Ig-like_fold"/>
</dbReference>
<evidence type="ECO:0000313" key="10">
    <source>
        <dbReference type="EMBL" id="MBO9205194.1"/>
    </source>
</evidence>
<keyword evidence="11" id="KW-1185">Reference proteome</keyword>
<dbReference type="InterPro" id="IPR036881">
    <property type="entry name" value="Glyco_hydro_3_C_sf"/>
</dbReference>
<organism evidence="10 11">
    <name type="scientific">Niastella soli</name>
    <dbReference type="NCBI Taxonomy" id="2821487"/>
    <lineage>
        <taxon>Bacteria</taxon>
        <taxon>Pseudomonadati</taxon>
        <taxon>Bacteroidota</taxon>
        <taxon>Chitinophagia</taxon>
        <taxon>Chitinophagales</taxon>
        <taxon>Chitinophagaceae</taxon>
        <taxon>Niastella</taxon>
    </lineage>
</organism>
<evidence type="ECO:0000256" key="4">
    <source>
        <dbReference type="ARBA" id="ARBA00022729"/>
    </source>
</evidence>